<organism evidence="12 13">
    <name type="scientific">Cyclostephanos tholiformis</name>
    <dbReference type="NCBI Taxonomy" id="382380"/>
    <lineage>
        <taxon>Eukaryota</taxon>
        <taxon>Sar</taxon>
        <taxon>Stramenopiles</taxon>
        <taxon>Ochrophyta</taxon>
        <taxon>Bacillariophyta</taxon>
        <taxon>Coscinodiscophyceae</taxon>
        <taxon>Thalassiosirophycidae</taxon>
        <taxon>Stephanodiscales</taxon>
        <taxon>Stephanodiscaceae</taxon>
        <taxon>Cyclostephanos</taxon>
    </lineage>
</organism>
<dbReference type="PRINTS" id="PR00723">
    <property type="entry name" value="SUBTILISIN"/>
</dbReference>
<name>A0ABD3RGR4_9STRA</name>
<keyword evidence="13" id="KW-1185">Reference proteome</keyword>
<keyword evidence="2 7" id="KW-0645">Protease</keyword>
<dbReference type="PROSITE" id="PS00138">
    <property type="entry name" value="SUBTILASE_SER"/>
    <property type="match status" value="1"/>
</dbReference>
<evidence type="ECO:0000256" key="7">
    <source>
        <dbReference type="PROSITE-ProRule" id="PRU01240"/>
    </source>
</evidence>
<evidence type="ECO:0000256" key="4">
    <source>
        <dbReference type="ARBA" id="ARBA00022825"/>
    </source>
</evidence>
<dbReference type="AlphaFoldDB" id="A0ABD3RGR4"/>
<keyword evidence="10" id="KW-1133">Transmembrane helix</keyword>
<dbReference type="InterPro" id="IPR022398">
    <property type="entry name" value="Peptidase_S8_His-AS"/>
</dbReference>
<feature type="region of interest" description="Disordered" evidence="9">
    <location>
        <begin position="440"/>
        <end position="573"/>
    </location>
</feature>
<feature type="compositionally biased region" description="Low complexity" evidence="9">
    <location>
        <begin position="448"/>
        <end position="489"/>
    </location>
</feature>
<comment type="caution">
    <text evidence="12">The sequence shown here is derived from an EMBL/GenBank/DDBJ whole genome shotgun (WGS) entry which is preliminary data.</text>
</comment>
<dbReference type="InterPro" id="IPR023828">
    <property type="entry name" value="Peptidase_S8_Ser-AS"/>
</dbReference>
<dbReference type="Pfam" id="PF00082">
    <property type="entry name" value="Peptidase_S8"/>
    <property type="match status" value="1"/>
</dbReference>
<dbReference type="InterPro" id="IPR034193">
    <property type="entry name" value="PCSK9_ProteinaseK-like"/>
</dbReference>
<comment type="similarity">
    <text evidence="1 7 8">Belongs to the peptidase S8 family.</text>
</comment>
<dbReference type="PROSITE" id="PS00136">
    <property type="entry name" value="SUBTILASE_ASP"/>
    <property type="match status" value="1"/>
</dbReference>
<evidence type="ECO:0000313" key="13">
    <source>
        <dbReference type="Proteomes" id="UP001530377"/>
    </source>
</evidence>
<evidence type="ECO:0000256" key="6">
    <source>
        <dbReference type="ARBA" id="ARBA00023619"/>
    </source>
</evidence>
<dbReference type="GO" id="GO:0006508">
    <property type="term" value="P:proteolysis"/>
    <property type="evidence" value="ECO:0007669"/>
    <property type="project" value="UniProtKB-KW"/>
</dbReference>
<feature type="domain" description="Peptidase S8/S53" evidence="11">
    <location>
        <begin position="191"/>
        <end position="422"/>
    </location>
</feature>
<keyword evidence="10" id="KW-0812">Transmembrane</keyword>
<evidence type="ECO:0000256" key="8">
    <source>
        <dbReference type="RuleBase" id="RU003355"/>
    </source>
</evidence>
<evidence type="ECO:0000256" key="5">
    <source>
        <dbReference type="ARBA" id="ARBA00023529"/>
    </source>
</evidence>
<dbReference type="EMBL" id="JALLPB020000224">
    <property type="protein sequence ID" value="KAL3811964.1"/>
    <property type="molecule type" value="Genomic_DNA"/>
</dbReference>
<dbReference type="FunFam" id="3.40.50.200:FF:000014">
    <property type="entry name" value="Proteinase K"/>
    <property type="match status" value="1"/>
</dbReference>
<keyword evidence="3 7" id="KW-0378">Hydrolase</keyword>
<dbReference type="PROSITE" id="PS00137">
    <property type="entry name" value="SUBTILASE_HIS"/>
    <property type="match status" value="1"/>
</dbReference>
<dbReference type="Proteomes" id="UP001530377">
    <property type="component" value="Unassembled WGS sequence"/>
</dbReference>
<dbReference type="GO" id="GO:0004252">
    <property type="term" value="F:serine-type endopeptidase activity"/>
    <property type="evidence" value="ECO:0007669"/>
    <property type="project" value="UniProtKB-UniRule"/>
</dbReference>
<dbReference type="CDD" id="cd04077">
    <property type="entry name" value="Peptidases_S8_PCSK9_ProteinaseK_like"/>
    <property type="match status" value="1"/>
</dbReference>
<keyword evidence="10" id="KW-0472">Membrane</keyword>
<dbReference type="PANTHER" id="PTHR43806">
    <property type="entry name" value="PEPTIDASE S8"/>
    <property type="match status" value="1"/>
</dbReference>
<dbReference type="InterPro" id="IPR036852">
    <property type="entry name" value="Peptidase_S8/S53_dom_sf"/>
</dbReference>
<comment type="catalytic activity">
    <reaction evidence="5">
        <text>Hydrolysis of proteins with broad specificity for peptide bonds, and a preference for a large uncharged residue in P1. Hydrolyzes peptide amides.</text>
        <dbReference type="EC" id="3.4.21.62"/>
    </reaction>
</comment>
<feature type="non-terminal residue" evidence="12">
    <location>
        <position position="1"/>
    </location>
</feature>
<gene>
    <name evidence="12" type="ORF">ACHAXA_011291</name>
</gene>
<feature type="active site" description="Charge relay system" evidence="7">
    <location>
        <position position="199"/>
    </location>
</feature>
<accession>A0ABD3RGR4</accession>
<proteinExistence type="inferred from homology"/>
<evidence type="ECO:0000313" key="12">
    <source>
        <dbReference type="EMBL" id="KAL3811964.1"/>
    </source>
</evidence>
<dbReference type="PROSITE" id="PS51892">
    <property type="entry name" value="SUBTILASE"/>
    <property type="match status" value="1"/>
</dbReference>
<dbReference type="InterPro" id="IPR023827">
    <property type="entry name" value="Peptidase_S8_Asp-AS"/>
</dbReference>
<evidence type="ECO:0000259" key="11">
    <source>
        <dbReference type="Pfam" id="PF00082"/>
    </source>
</evidence>
<feature type="compositionally biased region" description="Low complexity" evidence="9">
    <location>
        <begin position="503"/>
        <end position="570"/>
    </location>
</feature>
<dbReference type="InterPro" id="IPR000209">
    <property type="entry name" value="Peptidase_S8/S53_dom"/>
</dbReference>
<keyword evidence="4 7" id="KW-0720">Serine protease</keyword>
<evidence type="ECO:0000256" key="2">
    <source>
        <dbReference type="ARBA" id="ARBA00022670"/>
    </source>
</evidence>
<sequence length="738" mass="76811">HTFFFVIKATCPISTASTVDKMKNSAIVIYVLGIAAIVASVAMLAIRAKEYVGKSPRRLGETAIYLVTFVDRDVAPWDRCYELAKDRGGTVSGVYEEVNACSLKLPRAEVGIQVQDEIAALSESSFQSVIFEEDQMVYAWDPEESEDNIHSSSSTHRLTQQTSVSTTLWGLDRINQCSVSRDGLATPQDASNVVVFVIDTGILGTHNEFTGMIGTGCHYSAVGTDPLKDGNGHGTHVSGTVCGKTYGVAKSCTLCAVQVLNSSGSGSSSGVIAGINHAISKCKSFTNKRCVINMSLGGSFSSSQNAAVRAAVEAGIVVAVAAGNSNANACNYSPASESTAITVGSTDSTDDESSFSNHGNCVDIFAPGRSITSAWYTSSTDTNTISGTSMATPHVAGIAAGILSSNSDFSPAQVREFILNRANSIPNSLKLATVVDCGSNPNPTTAKPTLSPISKPTTSTPTTSKPTILTPTSRKPTSSAPTSSEPTVTNPATPGFQPAGSAPTSPMPTSSTPTSTKPTSSTPTSSMPTSSMPTSSMPTSSMPTSSKPTTSQPTSSSPSSSKPTTTPTSSLVTLQAPYCTMNSGGDSTSRSCRRQNGNMFHVNAKNVNIAITSIKISVASGTSLEVWTKKGSAVGFENTSTAWTKIKDFAFSGTGTKTIQLTENVVISSGSSQAFYVTVTNTNGYVYYGNAYAGDTSNSVIVQNNDIVVHSGTANAYPFGGSLKPRFFNGAITYRKLG</sequence>
<dbReference type="PANTHER" id="PTHR43806:SF11">
    <property type="entry name" value="CEREVISIN-RELATED"/>
    <property type="match status" value="1"/>
</dbReference>
<evidence type="ECO:0000256" key="1">
    <source>
        <dbReference type="ARBA" id="ARBA00011073"/>
    </source>
</evidence>
<evidence type="ECO:0000256" key="10">
    <source>
        <dbReference type="SAM" id="Phobius"/>
    </source>
</evidence>
<dbReference type="EC" id="3.4.21.62" evidence="6"/>
<protein>
    <recommendedName>
        <fullName evidence="6">subtilisin</fullName>
        <ecNumber evidence="6">3.4.21.62</ecNumber>
    </recommendedName>
</protein>
<dbReference type="Gene3D" id="3.40.50.200">
    <property type="entry name" value="Peptidase S8/S53 domain"/>
    <property type="match status" value="1"/>
</dbReference>
<feature type="transmembrane region" description="Helical" evidence="10">
    <location>
        <begin position="27"/>
        <end position="48"/>
    </location>
</feature>
<reference evidence="12 13" key="1">
    <citation type="submission" date="2024-10" db="EMBL/GenBank/DDBJ databases">
        <title>Updated reference genomes for cyclostephanoid diatoms.</title>
        <authorList>
            <person name="Roberts W.R."/>
            <person name="Alverson A.J."/>
        </authorList>
    </citation>
    <scope>NUCLEOTIDE SEQUENCE [LARGE SCALE GENOMIC DNA]</scope>
    <source>
        <strain evidence="12 13">AJA228-03</strain>
    </source>
</reference>
<evidence type="ECO:0000256" key="9">
    <source>
        <dbReference type="SAM" id="MobiDB-lite"/>
    </source>
</evidence>
<dbReference type="InterPro" id="IPR015500">
    <property type="entry name" value="Peptidase_S8_subtilisin-rel"/>
</dbReference>
<dbReference type="InterPro" id="IPR050131">
    <property type="entry name" value="Peptidase_S8_subtilisin-like"/>
</dbReference>
<feature type="active site" description="Charge relay system" evidence="7">
    <location>
        <position position="389"/>
    </location>
</feature>
<dbReference type="SUPFAM" id="SSF52743">
    <property type="entry name" value="Subtilisin-like"/>
    <property type="match status" value="1"/>
</dbReference>
<evidence type="ECO:0000256" key="3">
    <source>
        <dbReference type="ARBA" id="ARBA00022801"/>
    </source>
</evidence>
<feature type="active site" description="Charge relay system" evidence="7">
    <location>
        <position position="233"/>
    </location>
</feature>